<dbReference type="AlphaFoldDB" id="A0A6A5CBG8"/>
<sequence length="319" mass="37403">MSYHQEESFVDHSEYYIIPSSSSSTLLNHEHLKQLGEEFLKESISSSARLLYITVVGSTLYNLKEESPSSGSDFDLLMIYMLNGEQFLSMPSFSIDEPELTYVDVNAIGSSKTRVLNLSEKGLTSVTKDGHDISCFEIGKFLELCLHGNPFVFQALFVPDYFVHQYQSREWMELKLLNKYFLNKKVVSSHCAFAKRQLQQGEGKIKRAYQKNYYHALRLCYETERLIQGLTPLIRFEKNSPEREKLMEIRNHLPSEEKRSEYHQFIMNKLSSIEKTKPWNKVLNLHEIRMVDSGKYFVYHLNQWLIRLRVNDLLSRVEK</sequence>
<reference evidence="1 2" key="1">
    <citation type="journal article" date="2019" name="Sci. Rep.">
        <title>Nanopore sequencing improves the draft genome of the human pathogenic amoeba Naegleria fowleri.</title>
        <authorList>
            <person name="Liechti N."/>
            <person name="Schurch N."/>
            <person name="Bruggmann R."/>
            <person name="Wittwer M."/>
        </authorList>
    </citation>
    <scope>NUCLEOTIDE SEQUENCE [LARGE SCALE GENOMIC DNA]</scope>
    <source>
        <strain evidence="1 2">ATCC 30894</strain>
    </source>
</reference>
<dbReference type="PANTHER" id="PTHR34817:SF1">
    <property type="entry name" value="NUCLEOTIDYLTRANSFERASE"/>
    <property type="match status" value="1"/>
</dbReference>
<dbReference type="Proteomes" id="UP000444721">
    <property type="component" value="Unassembled WGS sequence"/>
</dbReference>
<dbReference type="PANTHER" id="PTHR34817">
    <property type="entry name" value="NUCLEOTIDYLTRANSFERASE"/>
    <property type="match status" value="1"/>
</dbReference>
<dbReference type="Pfam" id="PF10127">
    <property type="entry name" value="RlaP"/>
    <property type="match status" value="1"/>
</dbReference>
<organism evidence="1 2">
    <name type="scientific">Naegleria fowleri</name>
    <name type="common">Brain eating amoeba</name>
    <dbReference type="NCBI Taxonomy" id="5763"/>
    <lineage>
        <taxon>Eukaryota</taxon>
        <taxon>Discoba</taxon>
        <taxon>Heterolobosea</taxon>
        <taxon>Tetramitia</taxon>
        <taxon>Eutetramitia</taxon>
        <taxon>Vahlkampfiidae</taxon>
        <taxon>Naegleria</taxon>
    </lineage>
</organism>
<name>A0A6A5CBG8_NAEFO</name>
<dbReference type="VEuPathDB" id="AmoebaDB:NfTy_001710"/>
<dbReference type="OrthoDB" id="6103986at2759"/>
<dbReference type="VEuPathDB" id="AmoebaDB:FDP41_000510"/>
<dbReference type="VEuPathDB" id="AmoebaDB:NF0059870"/>
<protein>
    <submittedName>
        <fullName evidence="1">Uncharacterized protein</fullName>
    </submittedName>
</protein>
<evidence type="ECO:0000313" key="2">
    <source>
        <dbReference type="Proteomes" id="UP000444721"/>
    </source>
</evidence>
<dbReference type="GeneID" id="68107728"/>
<keyword evidence="2" id="KW-1185">Reference proteome</keyword>
<proteinExistence type="predicted"/>
<accession>A0A6A5CBG8</accession>
<evidence type="ECO:0000313" key="1">
    <source>
        <dbReference type="EMBL" id="KAF0984611.1"/>
    </source>
</evidence>
<comment type="caution">
    <text evidence="1">The sequence shown here is derived from an EMBL/GenBank/DDBJ whole genome shotgun (WGS) entry which is preliminary data.</text>
</comment>
<dbReference type="InterPro" id="IPR018775">
    <property type="entry name" value="RlaP"/>
</dbReference>
<dbReference type="RefSeq" id="XP_044569324.1">
    <property type="nucleotide sequence ID" value="XM_044708588.1"/>
</dbReference>
<dbReference type="EMBL" id="VFQX01000002">
    <property type="protein sequence ID" value="KAF0984611.1"/>
    <property type="molecule type" value="Genomic_DNA"/>
</dbReference>
<gene>
    <name evidence="1" type="ORF">FDP41_000510</name>
</gene>